<reference evidence="7" key="1">
    <citation type="submission" date="2022-12" db="EMBL/GenBank/DDBJ databases">
        <title>Draft genome assemblies for two species of Escallonia (Escalloniales).</title>
        <authorList>
            <person name="Chanderbali A."/>
            <person name="Dervinis C."/>
            <person name="Anghel I."/>
            <person name="Soltis D."/>
            <person name="Soltis P."/>
            <person name="Zapata F."/>
        </authorList>
    </citation>
    <scope>NUCLEOTIDE SEQUENCE</scope>
    <source>
        <strain evidence="7">UCBG64.0493</strain>
        <tissue evidence="7">Leaf</tissue>
    </source>
</reference>
<name>A0AA89AHZ1_9ASTE</name>
<protein>
    <recommendedName>
        <fullName evidence="6">TF-B3 domain-containing protein</fullName>
    </recommendedName>
</protein>
<keyword evidence="2" id="KW-0805">Transcription regulation</keyword>
<evidence type="ECO:0000256" key="2">
    <source>
        <dbReference type="ARBA" id="ARBA00023015"/>
    </source>
</evidence>
<dbReference type="Gene3D" id="2.40.330.10">
    <property type="entry name" value="DNA-binding pseudobarrel domain"/>
    <property type="match status" value="1"/>
</dbReference>
<keyword evidence="3" id="KW-0238">DNA-binding</keyword>
<sequence length="297" mass="33474">MGDRKPEPRSPSFFKVLISDNFASKLVSFSNLYLYHSIGVLKCLSIPIITSPTGWTYIYCACWMYMYILDLQQIPRAFVKKFLSKSPGNHLLKTESGRSWGVTIEEIGQKHYFVLGWHKFLEDHRLEEGDFLVFWLIGDSTFQVNIYDPSGCEKKLRSDRMSSISLPNSEPDGDSSMGRIMTCEPTPSVYPSFSIDKGLPYDCVSSCIHTGATNEGCKSTLHMKNVKTEDEKDGVVVPEEATSPVKSEPPHFITVLTRSHRYQLVNYIVLHSFGHLSVCYRCITDSILVSADEGSLA</sequence>
<dbReference type="AlphaFoldDB" id="A0AA89AHZ1"/>
<dbReference type="PANTHER" id="PTHR31920:SF145">
    <property type="entry name" value="B3 DOMAIN-CONTAINING PROTEIN REM20-LIKE ISOFORM X1"/>
    <property type="match status" value="1"/>
</dbReference>
<evidence type="ECO:0000256" key="4">
    <source>
        <dbReference type="ARBA" id="ARBA00023163"/>
    </source>
</evidence>
<comment type="caution">
    <text evidence="7">The sequence shown here is derived from an EMBL/GenBank/DDBJ whole genome shotgun (WGS) entry which is preliminary data.</text>
</comment>
<dbReference type="InterPro" id="IPR003340">
    <property type="entry name" value="B3_DNA-bd"/>
</dbReference>
<evidence type="ECO:0000313" key="8">
    <source>
        <dbReference type="Proteomes" id="UP001188597"/>
    </source>
</evidence>
<feature type="domain" description="TF-B3" evidence="6">
    <location>
        <begin position="74"/>
        <end position="150"/>
    </location>
</feature>
<dbReference type="CDD" id="cd10017">
    <property type="entry name" value="B3_DNA"/>
    <property type="match status" value="1"/>
</dbReference>
<dbReference type="InterPro" id="IPR050655">
    <property type="entry name" value="Plant_B3_domain"/>
</dbReference>
<comment type="subcellular location">
    <subcellularLocation>
        <location evidence="1">Nucleus</location>
    </subcellularLocation>
</comment>
<gene>
    <name evidence="7" type="ORF">RJ639_019371</name>
</gene>
<keyword evidence="8" id="KW-1185">Reference proteome</keyword>
<evidence type="ECO:0000259" key="6">
    <source>
        <dbReference type="PROSITE" id="PS50863"/>
    </source>
</evidence>
<dbReference type="EMBL" id="JAVXUP010002530">
    <property type="protein sequence ID" value="KAK3002805.1"/>
    <property type="molecule type" value="Genomic_DNA"/>
</dbReference>
<evidence type="ECO:0000313" key="7">
    <source>
        <dbReference type="EMBL" id="KAK3002805.1"/>
    </source>
</evidence>
<dbReference type="Pfam" id="PF02362">
    <property type="entry name" value="B3"/>
    <property type="match status" value="1"/>
</dbReference>
<dbReference type="GO" id="GO:0005634">
    <property type="term" value="C:nucleus"/>
    <property type="evidence" value="ECO:0007669"/>
    <property type="project" value="UniProtKB-SubCell"/>
</dbReference>
<dbReference type="PANTHER" id="PTHR31920">
    <property type="entry name" value="B3 DOMAIN-CONTAINING"/>
    <property type="match status" value="1"/>
</dbReference>
<accession>A0AA89AHZ1</accession>
<dbReference type="PROSITE" id="PS50863">
    <property type="entry name" value="B3"/>
    <property type="match status" value="1"/>
</dbReference>
<evidence type="ECO:0000256" key="3">
    <source>
        <dbReference type="ARBA" id="ARBA00023125"/>
    </source>
</evidence>
<dbReference type="GO" id="GO:0003677">
    <property type="term" value="F:DNA binding"/>
    <property type="evidence" value="ECO:0007669"/>
    <property type="project" value="UniProtKB-KW"/>
</dbReference>
<dbReference type="SUPFAM" id="SSF101936">
    <property type="entry name" value="DNA-binding pseudobarrel domain"/>
    <property type="match status" value="1"/>
</dbReference>
<evidence type="ECO:0000256" key="5">
    <source>
        <dbReference type="ARBA" id="ARBA00023242"/>
    </source>
</evidence>
<organism evidence="7 8">
    <name type="scientific">Escallonia herrerae</name>
    <dbReference type="NCBI Taxonomy" id="1293975"/>
    <lineage>
        <taxon>Eukaryota</taxon>
        <taxon>Viridiplantae</taxon>
        <taxon>Streptophyta</taxon>
        <taxon>Embryophyta</taxon>
        <taxon>Tracheophyta</taxon>
        <taxon>Spermatophyta</taxon>
        <taxon>Magnoliopsida</taxon>
        <taxon>eudicotyledons</taxon>
        <taxon>Gunneridae</taxon>
        <taxon>Pentapetalae</taxon>
        <taxon>asterids</taxon>
        <taxon>campanulids</taxon>
        <taxon>Escalloniales</taxon>
        <taxon>Escalloniaceae</taxon>
        <taxon>Escallonia</taxon>
    </lineage>
</organism>
<keyword evidence="4" id="KW-0804">Transcription</keyword>
<dbReference type="Proteomes" id="UP001188597">
    <property type="component" value="Unassembled WGS sequence"/>
</dbReference>
<keyword evidence="5" id="KW-0539">Nucleus</keyword>
<dbReference type="InterPro" id="IPR015300">
    <property type="entry name" value="DNA-bd_pseudobarrel_sf"/>
</dbReference>
<dbReference type="SMART" id="SM01019">
    <property type="entry name" value="B3"/>
    <property type="match status" value="1"/>
</dbReference>
<evidence type="ECO:0000256" key="1">
    <source>
        <dbReference type="ARBA" id="ARBA00004123"/>
    </source>
</evidence>
<proteinExistence type="predicted"/>